<organism evidence="2 4">
    <name type="scientific">Duganella violaceipulchra</name>
    <dbReference type="NCBI Taxonomy" id="2849652"/>
    <lineage>
        <taxon>Bacteria</taxon>
        <taxon>Pseudomonadati</taxon>
        <taxon>Pseudomonadota</taxon>
        <taxon>Betaproteobacteria</taxon>
        <taxon>Burkholderiales</taxon>
        <taxon>Oxalobacteraceae</taxon>
        <taxon>Telluria group</taxon>
        <taxon>Duganella</taxon>
    </lineage>
</organism>
<evidence type="ECO:0000313" key="5">
    <source>
        <dbReference type="Proteomes" id="UP001162889"/>
    </source>
</evidence>
<reference evidence="2" key="1">
    <citation type="submission" date="2021-07" db="EMBL/GenBank/DDBJ databases">
        <title>Characterization of violacein-producing bacteria and related species.</title>
        <authorList>
            <person name="Wilson H.S."/>
            <person name="De Leon M.E."/>
        </authorList>
    </citation>
    <scope>NUCLEOTIDE SEQUENCE</scope>
    <source>
        <strain evidence="2">HSC-15S17</strain>
    </source>
</reference>
<keyword evidence="1" id="KW-0175">Coiled coil</keyword>
<feature type="coiled-coil region" evidence="1">
    <location>
        <begin position="366"/>
        <end position="443"/>
    </location>
</feature>
<evidence type="ECO:0000313" key="4">
    <source>
        <dbReference type="Proteomes" id="UP001155901"/>
    </source>
</evidence>
<reference evidence="3" key="2">
    <citation type="submission" date="2022-03" db="EMBL/GenBank/DDBJ databases">
        <title>Genome Encyclopedia of Bacteria and Archaea VI: Functional Genomics of Type Strains.</title>
        <authorList>
            <person name="Whitman W."/>
        </authorList>
    </citation>
    <scope>NUCLEOTIDE SEQUENCE</scope>
    <source>
        <strain evidence="3">HSC-15S17</strain>
    </source>
</reference>
<evidence type="ECO:0000256" key="1">
    <source>
        <dbReference type="SAM" id="Coils"/>
    </source>
</evidence>
<dbReference type="EMBL" id="JAHTGR010000022">
    <property type="protein sequence ID" value="MBV6324883.1"/>
    <property type="molecule type" value="Genomic_DNA"/>
</dbReference>
<keyword evidence="5" id="KW-1185">Reference proteome</keyword>
<name>A0AA41L457_9BURK</name>
<dbReference type="EMBL" id="JALJZU010000017">
    <property type="protein sequence ID" value="MCP2012369.1"/>
    <property type="molecule type" value="Genomic_DNA"/>
</dbReference>
<evidence type="ECO:0000313" key="2">
    <source>
        <dbReference type="EMBL" id="MBV6324883.1"/>
    </source>
</evidence>
<sequence>MEISPYLIVQRLIIQGAIKQYTAKFEEGLNLVWGDMDSGKSSILNLIDYCLGGKNDNLLYGEMKANGRIVFLEVSLNGKVFTFERDILSASSPIRLYTGFFEERSTHFPLLLAASPEDDSAPDGWISDFILEHLGIARVSIKESRIREDSSSDRLSFRDLMKLMYLKQTRVGSDALLNYQSPAVFNKNVEIQKFVFNIYDDKLTGLQSELARESAEYNELEKNERFIKKFLGDVKIDVNNFESVREEAENYEARMAELDDGLRDLKEDFVLSNDVGAEISNAIKGIRIEVNGIDARLKEIDSQYGNYAKLSNTYRFDIDALKLSKISRSIISVNRSKNDHIPCPLCQTEIEVTSPAIDDIDIDNQLRSLKNRNAGIQTVLTELRDEQKKLISQKEKLQRTLTEASRSFDENNLASISPLLTSIQAIEDARSLLKITLAEAERNLSIYNKFVDIGTKLEVKSLMIEKLRRAIKIIRDGLIGLDAVIDELTGLFSLHLQKSGLQKVHDVFLDKKFIGYFRGISYYNTSSGGVRTITSIALFVTRLQYLLKHACNLPTFLMIDTPGQNIGRHRSDDDNTEVSDPKLYENIFNQIVSVVNNSAKEGRKCQIIIVDNDLPDSLKDGDNFHLVKRFSKQGGKYEKGLINDA</sequence>
<comment type="caution">
    <text evidence="2">The sequence shown here is derived from an EMBL/GenBank/DDBJ whole genome shotgun (WGS) entry which is preliminary data.</text>
</comment>
<dbReference type="Proteomes" id="UP001155901">
    <property type="component" value="Unassembled WGS sequence"/>
</dbReference>
<proteinExistence type="predicted"/>
<gene>
    <name evidence="2" type="ORF">KVP70_28570</name>
    <name evidence="3" type="ORF">L1274_006130</name>
</gene>
<dbReference type="AlphaFoldDB" id="A0AA41L457"/>
<protein>
    <submittedName>
        <fullName evidence="3">Archaellum component FlaC</fullName>
    </submittedName>
</protein>
<dbReference type="Proteomes" id="UP001162889">
    <property type="component" value="Unassembled WGS sequence"/>
</dbReference>
<dbReference type="RefSeq" id="WP_217945786.1">
    <property type="nucleotide sequence ID" value="NZ_JAHTGR010000022.1"/>
</dbReference>
<evidence type="ECO:0000313" key="3">
    <source>
        <dbReference type="EMBL" id="MCP2012369.1"/>
    </source>
</evidence>
<accession>A0AA41L457</accession>
<feature type="coiled-coil region" evidence="1">
    <location>
        <begin position="203"/>
        <end position="268"/>
    </location>
</feature>